<name>A0A0S2KK08_9BACT</name>
<evidence type="ECO:0000313" key="1">
    <source>
        <dbReference type="EMBL" id="ALO48621.1"/>
    </source>
</evidence>
<reference evidence="2" key="1">
    <citation type="submission" date="2015-11" db="EMBL/GenBank/DDBJ databases">
        <authorList>
            <person name="Holder M.E."/>
            <person name="Ajami N.J."/>
            <person name="Petrosino J.F."/>
        </authorList>
    </citation>
    <scope>NUCLEOTIDE SEQUENCE [LARGE SCALE GENOMIC DNA]</scope>
    <source>
        <strain evidence="2">F0113</strain>
    </source>
</reference>
<keyword evidence="2" id="KW-1185">Reference proteome</keyword>
<dbReference type="KEGG" id="peo:AS203_05625"/>
<dbReference type="AlphaFoldDB" id="A0A0S2KK08"/>
<gene>
    <name evidence="1" type="ORF">AS203_05625</name>
</gene>
<protein>
    <submittedName>
        <fullName evidence="1">Uncharacterized protein</fullName>
    </submittedName>
</protein>
<sequence length="68" mass="7738">MCCEFTAVVGGDGLQGFPVWEEQRIAVGRSRRMMAPPAAVFFMELKLRLNQKHCVSKWNLHVKKEFAG</sequence>
<dbReference type="Proteomes" id="UP000056252">
    <property type="component" value="Chromosome"/>
</dbReference>
<proteinExistence type="predicted"/>
<accession>A0A0S2KK08</accession>
<evidence type="ECO:0000313" key="2">
    <source>
        <dbReference type="Proteomes" id="UP000056252"/>
    </source>
</evidence>
<organism evidence="1 2">
    <name type="scientific">Hoylesella enoeca</name>
    <dbReference type="NCBI Taxonomy" id="76123"/>
    <lineage>
        <taxon>Bacteria</taxon>
        <taxon>Pseudomonadati</taxon>
        <taxon>Bacteroidota</taxon>
        <taxon>Bacteroidia</taxon>
        <taxon>Bacteroidales</taxon>
        <taxon>Prevotellaceae</taxon>
        <taxon>Hoylesella</taxon>
    </lineage>
</organism>
<dbReference type="EMBL" id="CP013195">
    <property type="protein sequence ID" value="ALO48621.1"/>
    <property type="molecule type" value="Genomic_DNA"/>
</dbReference>